<dbReference type="EMBL" id="JBHPBY010000347">
    <property type="protein sequence ID" value="MFC1852671.1"/>
    <property type="molecule type" value="Genomic_DNA"/>
</dbReference>
<reference evidence="2 3" key="1">
    <citation type="submission" date="2024-09" db="EMBL/GenBank/DDBJ databases">
        <title>Laminarin stimulates single cell rates of sulfate reduction while oxygen inhibits transcriptomic activity in coastal marine sediment.</title>
        <authorList>
            <person name="Lindsay M."/>
            <person name="Orcutt B."/>
            <person name="Emerson D."/>
            <person name="Stepanauskas R."/>
            <person name="D'Angelo T."/>
        </authorList>
    </citation>
    <scope>NUCLEOTIDE SEQUENCE [LARGE SCALE GENOMIC DNA]</scope>
    <source>
        <strain evidence="2">SAG AM-311-K15</strain>
    </source>
</reference>
<feature type="transmembrane region" description="Helical" evidence="1">
    <location>
        <begin position="305"/>
        <end position="322"/>
    </location>
</feature>
<evidence type="ECO:0000256" key="1">
    <source>
        <dbReference type="SAM" id="Phobius"/>
    </source>
</evidence>
<feature type="transmembrane region" description="Helical" evidence="1">
    <location>
        <begin position="328"/>
        <end position="352"/>
    </location>
</feature>
<keyword evidence="1" id="KW-1133">Transmembrane helix</keyword>
<gene>
    <name evidence="2" type="ORF">ACFL27_20930</name>
</gene>
<feature type="transmembrane region" description="Helical" evidence="1">
    <location>
        <begin position="70"/>
        <end position="91"/>
    </location>
</feature>
<feature type="transmembrane region" description="Helical" evidence="1">
    <location>
        <begin position="155"/>
        <end position="176"/>
    </location>
</feature>
<keyword evidence="1" id="KW-0812">Transmembrane</keyword>
<name>A0ABV6Z2K8_UNCC1</name>
<feature type="transmembrane region" description="Helical" evidence="1">
    <location>
        <begin position="7"/>
        <end position="23"/>
    </location>
</feature>
<feature type="transmembrane region" description="Helical" evidence="1">
    <location>
        <begin position="437"/>
        <end position="454"/>
    </location>
</feature>
<evidence type="ECO:0000313" key="3">
    <source>
        <dbReference type="Proteomes" id="UP001594351"/>
    </source>
</evidence>
<feature type="non-terminal residue" evidence="2">
    <location>
        <position position="516"/>
    </location>
</feature>
<feature type="transmembrane region" description="Helical" evidence="1">
    <location>
        <begin position="412"/>
        <end position="431"/>
    </location>
</feature>
<proteinExistence type="predicted"/>
<feature type="transmembrane region" description="Helical" evidence="1">
    <location>
        <begin position="125"/>
        <end position="149"/>
    </location>
</feature>
<feature type="transmembrane region" description="Helical" evidence="1">
    <location>
        <begin position="387"/>
        <end position="407"/>
    </location>
</feature>
<keyword evidence="1" id="KW-0472">Membrane</keyword>
<organism evidence="2 3">
    <name type="scientific">candidate division CSSED10-310 bacterium</name>
    <dbReference type="NCBI Taxonomy" id="2855610"/>
    <lineage>
        <taxon>Bacteria</taxon>
        <taxon>Bacteria division CSSED10-310</taxon>
    </lineage>
</organism>
<accession>A0ABV6Z2K8</accession>
<keyword evidence="3" id="KW-1185">Reference proteome</keyword>
<feature type="transmembrane region" description="Helical" evidence="1">
    <location>
        <begin position="466"/>
        <end position="484"/>
    </location>
</feature>
<protein>
    <recommendedName>
        <fullName evidence="4">NADH:quinone oxidoreductase/Mrp antiporter membrane subunit domain-containing protein</fullName>
    </recommendedName>
</protein>
<feature type="transmembrane region" description="Helical" evidence="1">
    <location>
        <begin position="97"/>
        <end position="118"/>
    </location>
</feature>
<evidence type="ECO:0000313" key="2">
    <source>
        <dbReference type="EMBL" id="MFC1852671.1"/>
    </source>
</evidence>
<feature type="transmembrane region" description="Helical" evidence="1">
    <location>
        <begin position="364"/>
        <end position="381"/>
    </location>
</feature>
<comment type="caution">
    <text evidence="2">The sequence shown here is derived from an EMBL/GenBank/DDBJ whole genome shotgun (WGS) entry which is preliminary data.</text>
</comment>
<feature type="transmembrane region" description="Helical" evidence="1">
    <location>
        <begin position="226"/>
        <end position="246"/>
    </location>
</feature>
<feature type="transmembrane region" description="Helical" evidence="1">
    <location>
        <begin position="197"/>
        <end position="220"/>
    </location>
</feature>
<dbReference type="Proteomes" id="UP001594351">
    <property type="component" value="Unassembled WGS sequence"/>
</dbReference>
<evidence type="ECO:0008006" key="4">
    <source>
        <dbReference type="Google" id="ProtNLM"/>
    </source>
</evidence>
<feature type="transmembrane region" description="Helical" evidence="1">
    <location>
        <begin position="38"/>
        <end position="58"/>
    </location>
</feature>
<sequence>MRRNNPFYLVSALLMLCGTYMWLEPFSIMGGDLKRLGLHYILLQVYEFCLVLAFMYLLRGKGLVSDGYQLLFIESLFLLDAVTISAEFSSISLKLGLVMNTLTLVLVIIKLTLIIVALQMTISRLFITLLSTGFFFIHSFVWLVVYFRSFFEQSFILWVLSSFFIVIQVHLLSSWCRTSQPVRTFLERTFGRESRKVLLLFIFLQILFSLKHMFALGYIFNFPINFSWFTPLILSMIVLCGPDRYLRQIYIKIRMEPHPLKPAYTSCSKSLEIDSMLHSFSFVYSRQMISSQSLKIPQKSIQQKLIHLGLPLFITGILFALLQAPDRYVLPLFSIELSPLRIALLYGAILLFTYGIKNLRKTDVCVALISVVLALGGAYPQEILSNLIQPTGLYLTLILFLSVYIAVNFKSFIILAAMSIYYGIIISQAAWSQNVFSGAQIVHLVLYSLLLISYKLKEKQNQRTLLYLLAMILELHQLAVPVSSLSYFRWIDYGMIILASMIWGNKWLNISIRGLQ</sequence>